<dbReference type="InterPro" id="IPR017853">
    <property type="entry name" value="GH"/>
</dbReference>
<dbReference type="SUPFAM" id="SSF51445">
    <property type="entry name" value="(Trans)glycosidases"/>
    <property type="match status" value="1"/>
</dbReference>
<dbReference type="Proteomes" id="UP000324233">
    <property type="component" value="Chromosome"/>
</dbReference>
<evidence type="ECO:0000256" key="1">
    <source>
        <dbReference type="SAM" id="SignalP"/>
    </source>
</evidence>
<evidence type="ECO:0000313" key="2">
    <source>
        <dbReference type="EMBL" id="QEH38881.1"/>
    </source>
</evidence>
<sequence length="707" mass="78518" precursor="true">MMTRLRLPSMALALAICAPSTARADAPAPGPRPVNLWAHERSHARVGYGAKPEMVRVTFEPAEWPHIRFPAPGGRAWDWSGRSLVLEVRNLDPKDVEVHVRIDDDPSADGVHHCRTGRATLAPNQATTLAFPLSRKDPMAFGMRALPGSPNVRTVQASGDDSFNPAHVTMFQVFLQNPTEPRQVELRSASIATAEDASLDGIVDAFGQYARAEWPGKVHSVAELKARHEAEAADLLAHPEPGDRDRFGGWRDGPKETPTGFFRTAHRDGKWWLVDPEGALFVSLGVDVVTTSEQTILDGRSSLFTGLPGKGDPLSRHYGMAFGIHSGPVKQGRTFNLYAANLERTYGRDYLNHWRVRTFERLRSWGFNTIANWSDPWFYGNGRIPYTATVGIEGKHARVSSGSDYWGRMHDPFDPEFARDVRASLARVVPKVKGDRWCIGYFVDNELSWGGFGDQAGRLGLAIGSLSAPAEGSPAKRAIVAQLRAKYGEIAKLNAGWKTDLADWKALEAPWHPPLPARWTEAFRSDMKAFVTEFARAYFRTIRDELKAQDPDHLYLGCRFAWRTEEAIAAAAEICDVVSFNIYERRVDPAKWAFLSDLKKPAIIGEFHVGALDRGMFHTGLVSASSQEERAAIYRDFVGSVLDHPALVGCHWFQYVDEPITGRSYDGENYNIGFLTVTDTPYPELVSAARAIHAKAYAWRARAGATR</sequence>
<keyword evidence="3" id="KW-1185">Reference proteome</keyword>
<dbReference type="AlphaFoldDB" id="A0A5B9WFW2"/>
<name>A0A5B9WFW2_9BACT</name>
<feature type="chain" id="PRO_5022932257" description="Beta-agarase" evidence="1">
    <location>
        <begin position="25"/>
        <end position="707"/>
    </location>
</feature>
<dbReference type="OrthoDB" id="9760450at2"/>
<dbReference type="KEGG" id="agv:OJF2_74910"/>
<keyword evidence="1" id="KW-0732">Signal</keyword>
<gene>
    <name evidence="2" type="ORF">OJF2_74910</name>
</gene>
<dbReference type="RefSeq" id="WP_148598268.1">
    <property type="nucleotide sequence ID" value="NZ_CP042997.1"/>
</dbReference>
<feature type="signal peptide" evidence="1">
    <location>
        <begin position="1"/>
        <end position="24"/>
    </location>
</feature>
<proteinExistence type="predicted"/>
<dbReference type="Gene3D" id="2.60.120.430">
    <property type="entry name" value="Galactose-binding lectin"/>
    <property type="match status" value="1"/>
</dbReference>
<organism evidence="2 3">
    <name type="scientific">Aquisphaera giovannonii</name>
    <dbReference type="NCBI Taxonomy" id="406548"/>
    <lineage>
        <taxon>Bacteria</taxon>
        <taxon>Pseudomonadati</taxon>
        <taxon>Planctomycetota</taxon>
        <taxon>Planctomycetia</taxon>
        <taxon>Isosphaerales</taxon>
        <taxon>Isosphaeraceae</taxon>
        <taxon>Aquisphaera</taxon>
    </lineage>
</organism>
<dbReference type="EMBL" id="CP042997">
    <property type="protein sequence ID" value="QEH38881.1"/>
    <property type="molecule type" value="Genomic_DNA"/>
</dbReference>
<reference evidence="2 3" key="1">
    <citation type="submission" date="2019-08" db="EMBL/GenBank/DDBJ databases">
        <title>Deep-cultivation of Planctomycetes and their phenomic and genomic characterization uncovers novel biology.</title>
        <authorList>
            <person name="Wiegand S."/>
            <person name="Jogler M."/>
            <person name="Boedeker C."/>
            <person name="Pinto D."/>
            <person name="Vollmers J."/>
            <person name="Rivas-Marin E."/>
            <person name="Kohn T."/>
            <person name="Peeters S.H."/>
            <person name="Heuer A."/>
            <person name="Rast P."/>
            <person name="Oberbeckmann S."/>
            <person name="Bunk B."/>
            <person name="Jeske O."/>
            <person name="Meyerdierks A."/>
            <person name="Storesund J.E."/>
            <person name="Kallscheuer N."/>
            <person name="Luecker S."/>
            <person name="Lage O.M."/>
            <person name="Pohl T."/>
            <person name="Merkel B.J."/>
            <person name="Hornburger P."/>
            <person name="Mueller R.-W."/>
            <person name="Bruemmer F."/>
            <person name="Labrenz M."/>
            <person name="Spormann A.M."/>
            <person name="Op den Camp H."/>
            <person name="Overmann J."/>
            <person name="Amann R."/>
            <person name="Jetten M.S.M."/>
            <person name="Mascher T."/>
            <person name="Medema M.H."/>
            <person name="Devos D.P."/>
            <person name="Kaster A.-K."/>
            <person name="Ovreas L."/>
            <person name="Rohde M."/>
            <person name="Galperin M.Y."/>
            <person name="Jogler C."/>
        </authorList>
    </citation>
    <scope>NUCLEOTIDE SEQUENCE [LARGE SCALE GENOMIC DNA]</scope>
    <source>
        <strain evidence="2 3">OJF2</strain>
    </source>
</reference>
<evidence type="ECO:0000313" key="3">
    <source>
        <dbReference type="Proteomes" id="UP000324233"/>
    </source>
</evidence>
<protein>
    <recommendedName>
        <fullName evidence="4">Beta-agarase</fullName>
    </recommendedName>
</protein>
<accession>A0A5B9WFW2</accession>
<dbReference type="Gene3D" id="3.20.20.80">
    <property type="entry name" value="Glycosidases"/>
    <property type="match status" value="1"/>
</dbReference>
<evidence type="ECO:0008006" key="4">
    <source>
        <dbReference type="Google" id="ProtNLM"/>
    </source>
</evidence>